<accession>A0A7J7L879</accession>
<evidence type="ECO:0000259" key="1">
    <source>
        <dbReference type="PROSITE" id="PS50144"/>
    </source>
</evidence>
<reference evidence="2 3" key="1">
    <citation type="journal article" date="2020" name="IScience">
        <title>Genome Sequencing of the Endangered Kingdonia uniflora (Circaeasteraceae, Ranunculales) Reveals Potential Mechanisms of Evolutionary Specialization.</title>
        <authorList>
            <person name="Sun Y."/>
            <person name="Deng T."/>
            <person name="Zhang A."/>
            <person name="Moore M.J."/>
            <person name="Landis J.B."/>
            <person name="Lin N."/>
            <person name="Zhang H."/>
            <person name="Zhang X."/>
            <person name="Huang J."/>
            <person name="Zhang X."/>
            <person name="Sun H."/>
            <person name="Wang H."/>
        </authorList>
    </citation>
    <scope>NUCLEOTIDE SEQUENCE [LARGE SCALE GENOMIC DNA]</scope>
    <source>
        <strain evidence="2">TB1705</strain>
        <tissue evidence="2">Leaf</tissue>
    </source>
</reference>
<dbReference type="InterPro" id="IPR008974">
    <property type="entry name" value="TRAF-like"/>
</dbReference>
<evidence type="ECO:0000313" key="3">
    <source>
        <dbReference type="Proteomes" id="UP000541444"/>
    </source>
</evidence>
<dbReference type="PROSITE" id="PS50144">
    <property type="entry name" value="MATH"/>
    <property type="match status" value="1"/>
</dbReference>
<dbReference type="Gene3D" id="2.60.210.10">
    <property type="entry name" value="Apoptosis, Tumor Necrosis Factor Receptor Associated Protein 2, Chain A"/>
    <property type="match status" value="1"/>
</dbReference>
<dbReference type="PANTHER" id="PTHR47477:SF8">
    <property type="entry name" value="TNF RECEPTOR-ASSOCIATED FACTOR HOMOLOG 1A"/>
    <property type="match status" value="1"/>
</dbReference>
<organism evidence="2 3">
    <name type="scientific">Kingdonia uniflora</name>
    <dbReference type="NCBI Taxonomy" id="39325"/>
    <lineage>
        <taxon>Eukaryota</taxon>
        <taxon>Viridiplantae</taxon>
        <taxon>Streptophyta</taxon>
        <taxon>Embryophyta</taxon>
        <taxon>Tracheophyta</taxon>
        <taxon>Spermatophyta</taxon>
        <taxon>Magnoliopsida</taxon>
        <taxon>Ranunculales</taxon>
        <taxon>Circaeasteraceae</taxon>
        <taxon>Kingdonia</taxon>
    </lineage>
</organism>
<dbReference type="Proteomes" id="UP000541444">
    <property type="component" value="Unassembled WGS sequence"/>
</dbReference>
<name>A0A7J7L879_9MAGN</name>
<gene>
    <name evidence="2" type="ORF">GIB67_040901</name>
</gene>
<dbReference type="InterPro" id="IPR055327">
    <property type="entry name" value="TRAF1A/B"/>
</dbReference>
<dbReference type="EMBL" id="JACGCM010002554">
    <property type="protein sequence ID" value="KAF6138769.1"/>
    <property type="molecule type" value="Genomic_DNA"/>
</dbReference>
<evidence type="ECO:0000313" key="2">
    <source>
        <dbReference type="EMBL" id="KAF6138769.1"/>
    </source>
</evidence>
<proteinExistence type="predicted"/>
<dbReference type="InterPro" id="IPR002083">
    <property type="entry name" value="MATH/TRAF_dom"/>
</dbReference>
<feature type="domain" description="MATH" evidence="1">
    <location>
        <begin position="42"/>
        <end position="111"/>
    </location>
</feature>
<sequence>MDIDCALQFRTAIHEIVQVFVLVILHVSSYHLLAGPKPSELYEQFSWKIENFSQISKKELRSNAFEVGGANGKGLFISSSLYILIYLQGCDVYNHLSLFLCVANHDKFLPG</sequence>
<dbReference type="AlphaFoldDB" id="A0A7J7L879"/>
<dbReference type="PANTHER" id="PTHR47477">
    <property type="entry name" value="TNF RECEPTOR-ASSOCIATED FACTOR HOMOLOG 1A"/>
    <property type="match status" value="1"/>
</dbReference>
<comment type="caution">
    <text evidence="2">The sequence shown here is derived from an EMBL/GenBank/DDBJ whole genome shotgun (WGS) entry which is preliminary data.</text>
</comment>
<dbReference type="CDD" id="cd00121">
    <property type="entry name" value="MATH"/>
    <property type="match status" value="1"/>
</dbReference>
<keyword evidence="3" id="KW-1185">Reference proteome</keyword>
<protein>
    <recommendedName>
        <fullName evidence="1">MATH domain-containing protein</fullName>
    </recommendedName>
</protein>
<dbReference type="SUPFAM" id="SSF49599">
    <property type="entry name" value="TRAF domain-like"/>
    <property type="match status" value="1"/>
</dbReference>
<dbReference type="Pfam" id="PF22486">
    <property type="entry name" value="MATH_2"/>
    <property type="match status" value="1"/>
</dbReference>
<dbReference type="OrthoDB" id="1937749at2759"/>